<sequence length="126" mass="14050">MDNLGSHECDRFREYLRQLVMPLRSRPTSTRANAGRPARVSATEHGVAPPDRPAYGDTAPRPPWTCETHWYGRPPRSTDAECGQHCVLTTQPTARRLPGHRGNDLKLRTDASECFSPTGLTILTRA</sequence>
<accession>A0A4C1YA01</accession>
<gene>
    <name evidence="2" type="ORF">EVAR_60861_1</name>
</gene>
<evidence type="ECO:0000313" key="3">
    <source>
        <dbReference type="Proteomes" id="UP000299102"/>
    </source>
</evidence>
<feature type="region of interest" description="Disordered" evidence="1">
    <location>
        <begin position="23"/>
        <end position="60"/>
    </location>
</feature>
<organism evidence="2 3">
    <name type="scientific">Eumeta variegata</name>
    <name type="common">Bagworm moth</name>
    <name type="synonym">Eumeta japonica</name>
    <dbReference type="NCBI Taxonomy" id="151549"/>
    <lineage>
        <taxon>Eukaryota</taxon>
        <taxon>Metazoa</taxon>
        <taxon>Ecdysozoa</taxon>
        <taxon>Arthropoda</taxon>
        <taxon>Hexapoda</taxon>
        <taxon>Insecta</taxon>
        <taxon>Pterygota</taxon>
        <taxon>Neoptera</taxon>
        <taxon>Endopterygota</taxon>
        <taxon>Lepidoptera</taxon>
        <taxon>Glossata</taxon>
        <taxon>Ditrysia</taxon>
        <taxon>Tineoidea</taxon>
        <taxon>Psychidae</taxon>
        <taxon>Oiketicinae</taxon>
        <taxon>Eumeta</taxon>
    </lineage>
</organism>
<evidence type="ECO:0000256" key="1">
    <source>
        <dbReference type="SAM" id="MobiDB-lite"/>
    </source>
</evidence>
<comment type="caution">
    <text evidence="2">The sequence shown here is derived from an EMBL/GenBank/DDBJ whole genome shotgun (WGS) entry which is preliminary data.</text>
</comment>
<name>A0A4C1YA01_EUMVA</name>
<proteinExistence type="predicted"/>
<protein>
    <submittedName>
        <fullName evidence="2">Uncharacterized protein</fullName>
    </submittedName>
</protein>
<dbReference type="EMBL" id="BGZK01001103">
    <property type="protein sequence ID" value="GBP71295.1"/>
    <property type="molecule type" value="Genomic_DNA"/>
</dbReference>
<keyword evidence="3" id="KW-1185">Reference proteome</keyword>
<reference evidence="2 3" key="1">
    <citation type="journal article" date="2019" name="Commun. Biol.">
        <title>The bagworm genome reveals a unique fibroin gene that provides high tensile strength.</title>
        <authorList>
            <person name="Kono N."/>
            <person name="Nakamura H."/>
            <person name="Ohtoshi R."/>
            <person name="Tomita M."/>
            <person name="Numata K."/>
            <person name="Arakawa K."/>
        </authorList>
    </citation>
    <scope>NUCLEOTIDE SEQUENCE [LARGE SCALE GENOMIC DNA]</scope>
</reference>
<evidence type="ECO:0000313" key="2">
    <source>
        <dbReference type="EMBL" id="GBP71295.1"/>
    </source>
</evidence>
<dbReference type="Proteomes" id="UP000299102">
    <property type="component" value="Unassembled WGS sequence"/>
</dbReference>
<dbReference type="AlphaFoldDB" id="A0A4C1YA01"/>